<dbReference type="AlphaFoldDB" id="A0A813H2W1"/>
<dbReference type="EMBL" id="CAJNNV010030259">
    <property type="protein sequence ID" value="CAE8631963.1"/>
    <property type="molecule type" value="Genomic_DNA"/>
</dbReference>
<protein>
    <submittedName>
        <fullName evidence="1">Uncharacterized protein</fullName>
    </submittedName>
</protein>
<accession>A0A813H2W1</accession>
<proteinExistence type="predicted"/>
<evidence type="ECO:0000313" key="1">
    <source>
        <dbReference type="EMBL" id="CAE8631963.1"/>
    </source>
</evidence>
<gene>
    <name evidence="1" type="ORF">PGLA1383_LOCUS47962</name>
</gene>
<sequence>MAGSSLCTFILATAELDARWVGEIGATWATDSTFFVSFEAPKITPAAGSSGTAAGGSNSSGLGNASRIILDVGFAPLARWQAGVSLWAGIASLLHCRNASLHAPGLLDRCGWFLHIDASNSYGQFR</sequence>
<name>A0A813H2W1_POLGL</name>
<evidence type="ECO:0000313" key="2">
    <source>
        <dbReference type="Proteomes" id="UP000654075"/>
    </source>
</evidence>
<reference evidence="1" key="1">
    <citation type="submission" date="2021-02" db="EMBL/GenBank/DDBJ databases">
        <authorList>
            <person name="Dougan E. K."/>
            <person name="Rhodes N."/>
            <person name="Thang M."/>
            <person name="Chan C."/>
        </authorList>
    </citation>
    <scope>NUCLEOTIDE SEQUENCE</scope>
</reference>
<dbReference type="Proteomes" id="UP000654075">
    <property type="component" value="Unassembled WGS sequence"/>
</dbReference>
<comment type="caution">
    <text evidence="1">The sequence shown here is derived from an EMBL/GenBank/DDBJ whole genome shotgun (WGS) entry which is preliminary data.</text>
</comment>
<keyword evidence="2" id="KW-1185">Reference proteome</keyword>
<organism evidence="1 2">
    <name type="scientific">Polarella glacialis</name>
    <name type="common">Dinoflagellate</name>
    <dbReference type="NCBI Taxonomy" id="89957"/>
    <lineage>
        <taxon>Eukaryota</taxon>
        <taxon>Sar</taxon>
        <taxon>Alveolata</taxon>
        <taxon>Dinophyceae</taxon>
        <taxon>Suessiales</taxon>
        <taxon>Suessiaceae</taxon>
        <taxon>Polarella</taxon>
    </lineage>
</organism>